<proteinExistence type="predicted"/>
<dbReference type="EMBL" id="PDLM01000012">
    <property type="protein sequence ID" value="RDW65005.1"/>
    <property type="molecule type" value="Genomic_DNA"/>
</dbReference>
<feature type="compositionally biased region" description="Polar residues" evidence="1">
    <location>
        <begin position="30"/>
        <end position="39"/>
    </location>
</feature>
<comment type="caution">
    <text evidence="2">The sequence shown here is derived from an EMBL/GenBank/DDBJ whole genome shotgun (WGS) entry which is preliminary data.</text>
</comment>
<reference evidence="2 3" key="1">
    <citation type="journal article" date="2018" name="IMA Fungus">
        <title>IMA Genome-F 9: Draft genome sequence of Annulohypoxylon stygium, Aspergillus mulundensis, Berkeleyomyces basicola (syn. Thielaviopsis basicola), Ceratocystis smalleyi, two Cercospora beticola strains, Coleophoma cylindrospora, Fusarium fracticaudum, Phialophora cf. hyalina, and Morchella septimelata.</title>
        <authorList>
            <person name="Wingfield B.D."/>
            <person name="Bills G.F."/>
            <person name="Dong Y."/>
            <person name="Huang W."/>
            <person name="Nel W.J."/>
            <person name="Swalarsk-Parry B.S."/>
            <person name="Vaghefi N."/>
            <person name="Wilken P.M."/>
            <person name="An Z."/>
            <person name="de Beer Z.W."/>
            <person name="De Vos L."/>
            <person name="Chen L."/>
            <person name="Duong T.A."/>
            <person name="Gao Y."/>
            <person name="Hammerbacher A."/>
            <person name="Kikkert J.R."/>
            <person name="Li Y."/>
            <person name="Li H."/>
            <person name="Li K."/>
            <person name="Li Q."/>
            <person name="Liu X."/>
            <person name="Ma X."/>
            <person name="Naidoo K."/>
            <person name="Pethybridge S.J."/>
            <person name="Sun J."/>
            <person name="Steenkamp E.T."/>
            <person name="van der Nest M.A."/>
            <person name="van Wyk S."/>
            <person name="Wingfield M.J."/>
            <person name="Xiong C."/>
            <person name="Yue Q."/>
            <person name="Zhang X."/>
        </authorList>
    </citation>
    <scope>NUCLEOTIDE SEQUENCE [LARGE SCALE GENOMIC DNA]</scope>
    <source>
        <strain evidence="2 3">BP6252</strain>
    </source>
</reference>
<feature type="compositionally biased region" description="Basic and acidic residues" evidence="1">
    <location>
        <begin position="290"/>
        <end position="300"/>
    </location>
</feature>
<feature type="region of interest" description="Disordered" evidence="1">
    <location>
        <begin position="261"/>
        <end position="398"/>
    </location>
</feature>
<feature type="compositionally biased region" description="Low complexity" evidence="1">
    <location>
        <begin position="228"/>
        <end position="239"/>
    </location>
</feature>
<feature type="region of interest" description="Disordered" evidence="1">
    <location>
        <begin position="73"/>
        <end position="117"/>
    </location>
</feature>
<feature type="region of interest" description="Disordered" evidence="1">
    <location>
        <begin position="804"/>
        <end position="854"/>
    </location>
</feature>
<feature type="region of interest" description="Disordered" evidence="1">
    <location>
        <begin position="664"/>
        <end position="690"/>
    </location>
</feature>
<dbReference type="Proteomes" id="UP000256645">
    <property type="component" value="Unassembled WGS sequence"/>
</dbReference>
<protein>
    <submittedName>
        <fullName evidence="2">Uncharacterized protein</fullName>
    </submittedName>
</protein>
<feature type="compositionally biased region" description="Polar residues" evidence="1">
    <location>
        <begin position="102"/>
        <end position="115"/>
    </location>
</feature>
<evidence type="ECO:0000313" key="3">
    <source>
        <dbReference type="Proteomes" id="UP000256645"/>
    </source>
</evidence>
<keyword evidence="3" id="KW-1185">Reference proteome</keyword>
<feature type="region of interest" description="Disordered" evidence="1">
    <location>
        <begin position="140"/>
        <end position="171"/>
    </location>
</feature>
<name>A0A3D8QT90_9HELO</name>
<dbReference type="AlphaFoldDB" id="A0A3D8QT90"/>
<feature type="region of interest" description="Disordered" evidence="1">
    <location>
        <begin position="218"/>
        <end position="243"/>
    </location>
</feature>
<evidence type="ECO:0000313" key="2">
    <source>
        <dbReference type="EMBL" id="RDW65005.1"/>
    </source>
</evidence>
<organism evidence="2 3">
    <name type="scientific">Coleophoma cylindrospora</name>
    <dbReference type="NCBI Taxonomy" id="1849047"/>
    <lineage>
        <taxon>Eukaryota</taxon>
        <taxon>Fungi</taxon>
        <taxon>Dikarya</taxon>
        <taxon>Ascomycota</taxon>
        <taxon>Pezizomycotina</taxon>
        <taxon>Leotiomycetes</taxon>
        <taxon>Helotiales</taxon>
        <taxon>Dermateaceae</taxon>
        <taxon>Coleophoma</taxon>
    </lineage>
</organism>
<feature type="compositionally biased region" description="Polar residues" evidence="1">
    <location>
        <begin position="304"/>
        <end position="323"/>
    </location>
</feature>
<accession>A0A3D8QT90</accession>
<feature type="compositionally biased region" description="Low complexity" evidence="1">
    <location>
        <begin position="19"/>
        <end position="28"/>
    </location>
</feature>
<dbReference type="OrthoDB" id="5288142at2759"/>
<feature type="region of interest" description="Disordered" evidence="1">
    <location>
        <begin position="1"/>
        <end position="39"/>
    </location>
</feature>
<sequence>MAYNAVQQTDHDDLDALSDRSSSASPRPSNAPSYSQLASSATVLSSKDGLFLENTSDATDLSQMISSIAVRSTKNSANYQPVEDDDYEELRPSTESVKNDVPLSQTPIATSTSQHDPTEGFVPLHIPKPRPIVSVHAQATQSSANQEFTKRSHPLPSLPSKETPLRTASGRSAVLRHPTPDLHTLQGAYVGNIRNLEATAERLSMTSSIDDAIRELHEEQKRSDSRRSSVLSGSPPSFSQDIPAFTRKFSNSSIIEMNKISRGGGNGFSPSGLVKSPKGSLASKTSRYGNRPEPELEGRPLDSFATTSKYSQATTSPVMSRSASIAEVNEGPSTTALPTTEEEQIPDVKGGQPRPKSPAPSTTTFDQAQKMFEDFDGVHTAQDGPDEREEESGRKTPSQLFAERTVSQLFTETTLLERQNAESLHVEEDTSRRRVSTGNRLSMARPQTYADPDTGQQMVYYPAPVPMMLNLPQRLSKLPSSMARNKRRSQILGDGPVAARQSAVWLSDVVEGEGDASAQNPANQNQEYMPQHQRASMGGRRLTQDLAHMPPQLRANAFFEQPGISQTVELRGHSAVETLDSILDASASAPVTAFTDHAFAGHLGEEVYGKEPLRLKKNRSSTQLLSPGGEESKKRLSTFSMFKGNRASSVDLLSDVKRSSTMPTLLARDEEEAERAQDATHLGGSDIEDFRDHEDGVEHEEDGEENNDANHLYYGQPTTLLAELQLRKQQQKYRTRPVATAYPNGMHSTLLELDTVAQIEQKSRKQKRVNLAWEGATPNVDANDDEDVPLAMLYANKVVQDRNRPLGLMEKKERDDNEPLSARRDRLQGRRPGMPRSTTMQSLPVNAPEEEDEPLAQRIQRLKAQGGTATGLPTARPVSGDFATEMMSSFGGDVKASGVEIGASPSPDEEGETLGQRKRRLQAEREARAKGVSAATEAGAERPPINKRLSMADILQAHPVTGANDATSYGLSRPVNGLLGMHEQQKSARRASTLLNLENSKPQQFKSGMFNDGRGGFAPGQPYQPLYNQHSTFQPQYIQPSMNFNMYQNQMVAPFANPYAMGYTTNAMHMGYSPNLHANPMANMMHLGIGNGMQPLNDGQIDMVERWRRSVMQ</sequence>
<feature type="compositionally biased region" description="Basic and acidic residues" evidence="1">
    <location>
        <begin position="804"/>
        <end position="828"/>
    </location>
</feature>
<gene>
    <name evidence="2" type="ORF">BP6252_10656</name>
</gene>
<feature type="region of interest" description="Disordered" evidence="1">
    <location>
        <begin position="897"/>
        <end position="944"/>
    </location>
</feature>
<dbReference type="STRING" id="1849047.A0A3D8QT90"/>
<feature type="compositionally biased region" description="Basic and acidic residues" evidence="1">
    <location>
        <begin position="218"/>
        <end position="227"/>
    </location>
</feature>
<evidence type="ECO:0000256" key="1">
    <source>
        <dbReference type="SAM" id="MobiDB-lite"/>
    </source>
</evidence>